<dbReference type="RefSeq" id="WP_093305504.1">
    <property type="nucleotide sequence ID" value="NZ_FOOH01000019.1"/>
</dbReference>
<evidence type="ECO:0000256" key="4">
    <source>
        <dbReference type="ARBA" id="ARBA00023186"/>
    </source>
</evidence>
<evidence type="ECO:0000256" key="3">
    <source>
        <dbReference type="ARBA" id="ARBA00022840"/>
    </source>
</evidence>
<evidence type="ECO:0000313" key="7">
    <source>
        <dbReference type="EMBL" id="SFG00073.1"/>
    </source>
</evidence>
<keyword evidence="5" id="KW-0175">Coiled coil</keyword>
<evidence type="ECO:0000256" key="1">
    <source>
        <dbReference type="ARBA" id="ARBA00008239"/>
    </source>
</evidence>
<dbReference type="AlphaFoldDB" id="A0A1I2N943"/>
<dbReference type="InterPro" id="IPR036890">
    <property type="entry name" value="HATPase_C_sf"/>
</dbReference>
<dbReference type="EMBL" id="FOOH01000019">
    <property type="protein sequence ID" value="SFG00073.1"/>
    <property type="molecule type" value="Genomic_DNA"/>
</dbReference>
<dbReference type="GO" id="GO:0005524">
    <property type="term" value="F:ATP binding"/>
    <property type="evidence" value="ECO:0007669"/>
    <property type="project" value="UniProtKB-KW"/>
</dbReference>
<sequence>MRIVHLSDIHLNSKNKEDLKNYYVESLIEDLSNFSQEKRIDLILITGDLVDKGGNSLGPEPYKFFQDNFIKPISDALDIPPNHFLIIPGNHDINQEFIKVDNEFYLSEKLNCKLANQYVDDLKNEIKDENKRIEQFKTFEKELHRSTENYTFSNMHSLFIWDNKEFKVGFALLNDSWRCSPDLKRDQHYMGHSQLFKARNFFIKEETDLNLAIFHHPLPALNGDEQSEIKNILKTKNFDIAIFGHNHKYEAERLISGHGGYLSINGRSAFSNPSETSSLYQPGYNLLDLDPHEKTYKISARKFIKGSGYRFDKDTDSVPNGEESGLLPQNERLYALAENTNNEDENLPDSYTADVDRIVGLLIGESIYPDKYAFTRELVQNSVDACNRVIETNSHASPRIIITIDPESNFIEVYDEGDGMTKNVIKNHFAVIGKSISQDHNDNTQRSNLISKFGIGFISTFIAAEKVVINTKTEEDGSIKFEIEDVFKGFKYFSNSQNELESKTGTSIRVYLKKGFDINTAYDTIRRYCRHVNNLEIKHGDSVVKIEERWNMEDSSFFYTVENNRYLLKLGLNNSTKGLYASYCGFFISPHNSAILPFRFPSHIVGEINFAPKSIDFDISRTKIISTDKSQAVQREISLALRKLFRDCLESSNQQTYQIVVNYLQFYLQNYDQLKPLYDKSYQDFYSKKELISLCKEHIIVEYENQRRSLSEVFMKLKSQNIDIIFSINSNVISDFQKIIIQYLQSKGHFIFKNINFNVSFHDVSQQSVNLNTVIQIICKEVAIPCQDISAINPSILSEMKMNKKQFPELLQDLIVEIENEYSIQIEVGKFSNINKASVNNGNTYFLNYDHQTFQSLIKKSSSLISDKFKIYLLGIIGLDLKD</sequence>
<protein>
    <submittedName>
        <fullName evidence="7">Histidine kinase-, DNA gyrase B-, and HSP90-like ATPase</fullName>
    </submittedName>
</protein>
<dbReference type="GO" id="GO:0140662">
    <property type="term" value="F:ATP-dependent protein folding chaperone"/>
    <property type="evidence" value="ECO:0007669"/>
    <property type="project" value="InterPro"/>
</dbReference>
<dbReference type="InterPro" id="IPR001404">
    <property type="entry name" value="Hsp90_fam"/>
</dbReference>
<evidence type="ECO:0000256" key="2">
    <source>
        <dbReference type="ARBA" id="ARBA00022741"/>
    </source>
</evidence>
<keyword evidence="2" id="KW-0547">Nucleotide-binding</keyword>
<accession>A0A1I2N943</accession>
<keyword evidence="3" id="KW-0067">ATP-binding</keyword>
<feature type="domain" description="Calcineurin-like phosphoesterase" evidence="6">
    <location>
        <begin position="1"/>
        <end position="249"/>
    </location>
</feature>
<dbReference type="InterPro" id="IPR004843">
    <property type="entry name" value="Calcineurin-like_PHP"/>
</dbReference>
<gene>
    <name evidence="7" type="ORF">SAMN04488033_11953</name>
</gene>
<evidence type="ECO:0000259" key="6">
    <source>
        <dbReference type="Pfam" id="PF00149"/>
    </source>
</evidence>
<organism evidence="7 8">
    <name type="scientific">Salegentibacter agarivorans</name>
    <dbReference type="NCBI Taxonomy" id="345907"/>
    <lineage>
        <taxon>Bacteria</taxon>
        <taxon>Pseudomonadati</taxon>
        <taxon>Bacteroidota</taxon>
        <taxon>Flavobacteriia</taxon>
        <taxon>Flavobacteriales</taxon>
        <taxon>Flavobacteriaceae</taxon>
        <taxon>Salegentibacter</taxon>
    </lineage>
</organism>
<dbReference type="SUPFAM" id="SSF55874">
    <property type="entry name" value="ATPase domain of HSP90 chaperone/DNA topoisomerase II/histidine kinase"/>
    <property type="match status" value="1"/>
</dbReference>
<dbReference type="Pfam" id="PF13589">
    <property type="entry name" value="HATPase_c_3"/>
    <property type="match status" value="1"/>
</dbReference>
<dbReference type="Gene3D" id="3.30.565.10">
    <property type="entry name" value="Histidine kinase-like ATPase, C-terminal domain"/>
    <property type="match status" value="1"/>
</dbReference>
<comment type="similarity">
    <text evidence="1">Belongs to the heat shock protein 90 family.</text>
</comment>
<dbReference type="Gene3D" id="3.60.21.10">
    <property type="match status" value="1"/>
</dbReference>
<keyword evidence="7" id="KW-0808">Transferase</keyword>
<reference evidence="8" key="1">
    <citation type="submission" date="2016-10" db="EMBL/GenBank/DDBJ databases">
        <authorList>
            <person name="Varghese N."/>
            <person name="Submissions S."/>
        </authorList>
    </citation>
    <scope>NUCLEOTIDE SEQUENCE [LARGE SCALE GENOMIC DNA]</scope>
    <source>
        <strain evidence="8">DSM 23515</strain>
    </source>
</reference>
<dbReference type="PANTHER" id="PTHR11528">
    <property type="entry name" value="HEAT SHOCK PROTEIN 90 FAMILY MEMBER"/>
    <property type="match status" value="1"/>
</dbReference>
<dbReference type="SUPFAM" id="SSF56300">
    <property type="entry name" value="Metallo-dependent phosphatases"/>
    <property type="match status" value="1"/>
</dbReference>
<feature type="coiled-coil region" evidence="5">
    <location>
        <begin position="112"/>
        <end position="139"/>
    </location>
</feature>
<dbReference type="GO" id="GO:0016887">
    <property type="term" value="F:ATP hydrolysis activity"/>
    <property type="evidence" value="ECO:0007669"/>
    <property type="project" value="InterPro"/>
</dbReference>
<proteinExistence type="inferred from homology"/>
<keyword evidence="8" id="KW-1185">Reference proteome</keyword>
<dbReference type="GO" id="GO:0051082">
    <property type="term" value="F:unfolded protein binding"/>
    <property type="evidence" value="ECO:0007669"/>
    <property type="project" value="InterPro"/>
</dbReference>
<evidence type="ECO:0000313" key="8">
    <source>
        <dbReference type="Proteomes" id="UP000199116"/>
    </source>
</evidence>
<keyword evidence="4" id="KW-0143">Chaperone</keyword>
<name>A0A1I2N943_9FLAO</name>
<dbReference type="GO" id="GO:0016301">
    <property type="term" value="F:kinase activity"/>
    <property type="evidence" value="ECO:0007669"/>
    <property type="project" value="UniProtKB-KW"/>
</dbReference>
<evidence type="ECO:0000256" key="5">
    <source>
        <dbReference type="SAM" id="Coils"/>
    </source>
</evidence>
<dbReference type="Proteomes" id="UP000199116">
    <property type="component" value="Unassembled WGS sequence"/>
</dbReference>
<dbReference type="InterPro" id="IPR029052">
    <property type="entry name" value="Metallo-depent_PP-like"/>
</dbReference>
<keyword evidence="7" id="KW-0418">Kinase</keyword>
<dbReference type="Pfam" id="PF00149">
    <property type="entry name" value="Metallophos"/>
    <property type="match status" value="1"/>
</dbReference>